<name>A0AAN7YX96_9PEZI</name>
<keyword evidence="2" id="KW-1185">Reference proteome</keyword>
<evidence type="ECO:0000313" key="2">
    <source>
        <dbReference type="Proteomes" id="UP001305414"/>
    </source>
</evidence>
<reference evidence="1 2" key="1">
    <citation type="submission" date="2023-10" db="EMBL/GenBank/DDBJ databases">
        <title>Draft genome sequence of Xylaria bambusicola isolate GMP-LS, the root and basal stem rot pathogen of sugarcane in Indonesia.</title>
        <authorList>
            <person name="Selvaraj P."/>
            <person name="Muralishankar V."/>
            <person name="Muruganantham S."/>
            <person name="Sp S."/>
            <person name="Haryani S."/>
            <person name="Lau K.J.X."/>
            <person name="Naqvi N.I."/>
        </authorList>
    </citation>
    <scope>NUCLEOTIDE SEQUENCE [LARGE SCALE GENOMIC DNA]</scope>
    <source>
        <strain evidence="1">GMP-LS</strain>
    </source>
</reference>
<comment type="caution">
    <text evidence="1">The sequence shown here is derived from an EMBL/GenBank/DDBJ whole genome shotgun (WGS) entry which is preliminary data.</text>
</comment>
<dbReference type="AlphaFoldDB" id="A0AAN7YX96"/>
<accession>A0AAN7YX96</accession>
<evidence type="ECO:0000313" key="1">
    <source>
        <dbReference type="EMBL" id="KAK5629030.1"/>
    </source>
</evidence>
<dbReference type="EMBL" id="JAWHQM010000010">
    <property type="protein sequence ID" value="KAK5629030.1"/>
    <property type="molecule type" value="Genomic_DNA"/>
</dbReference>
<organism evidence="1 2">
    <name type="scientific">Xylaria bambusicola</name>
    <dbReference type="NCBI Taxonomy" id="326684"/>
    <lineage>
        <taxon>Eukaryota</taxon>
        <taxon>Fungi</taxon>
        <taxon>Dikarya</taxon>
        <taxon>Ascomycota</taxon>
        <taxon>Pezizomycotina</taxon>
        <taxon>Sordariomycetes</taxon>
        <taxon>Xylariomycetidae</taxon>
        <taxon>Xylariales</taxon>
        <taxon>Xylariaceae</taxon>
        <taxon>Xylaria</taxon>
    </lineage>
</organism>
<protein>
    <submittedName>
        <fullName evidence="1">Uncharacterized protein</fullName>
    </submittedName>
</protein>
<dbReference type="Proteomes" id="UP001305414">
    <property type="component" value="Unassembled WGS sequence"/>
</dbReference>
<proteinExistence type="predicted"/>
<sequence length="202" mass="22047">MIPLWLTHQNEQALRVKPGEVESGPETSFKSSGSLCSSCVELLETPLGVQVLIRNSFRSLTRSCITCALCRIIRRGLLGATDGAIDVVDLQITPGCRLPELMDESTQTTQIWGLRQTSDHHMIAGSSSGLEVMMAKGHLKLTLTTAAKHGIRAPKAPWGLDAASPLRPESKVCPYTWAFQQRFGHASEWLNDIRPAPSSRTG</sequence>
<gene>
    <name evidence="1" type="ORF">RRF57_004745</name>
</gene>